<evidence type="ECO:0000313" key="3">
    <source>
        <dbReference type="Proteomes" id="UP000076400"/>
    </source>
</evidence>
<protein>
    <recommendedName>
        <fullName evidence="4">DUF2306 domain-containing protein</fullName>
    </recommendedName>
</protein>
<name>A0A154VNH9_9PROT</name>
<feature type="transmembrane region" description="Helical" evidence="1">
    <location>
        <begin position="12"/>
        <end position="35"/>
    </location>
</feature>
<comment type="caution">
    <text evidence="2">The sequence shown here is derived from an EMBL/GenBank/DDBJ whole genome shotgun (WGS) entry which is preliminary data.</text>
</comment>
<evidence type="ECO:0008006" key="4">
    <source>
        <dbReference type="Google" id="ProtNLM"/>
    </source>
</evidence>
<reference evidence="2 3" key="1">
    <citation type="submission" date="2015-12" db="EMBL/GenBank/DDBJ databases">
        <title>Genome sequence of Oceanibaculum pacificum MCCC 1A02656.</title>
        <authorList>
            <person name="Lu L."/>
            <person name="Lai Q."/>
            <person name="Shao Z."/>
            <person name="Qian P."/>
        </authorList>
    </citation>
    <scope>NUCLEOTIDE SEQUENCE [LARGE SCALE GENOMIC DNA]</scope>
    <source>
        <strain evidence="2 3">MCCC 1A02656</strain>
    </source>
</reference>
<dbReference type="STRING" id="580166.AUP43_13330"/>
<feature type="transmembrane region" description="Helical" evidence="1">
    <location>
        <begin position="179"/>
        <end position="200"/>
    </location>
</feature>
<dbReference type="EMBL" id="LPXN01000150">
    <property type="protein sequence ID" value="KZD02866.1"/>
    <property type="molecule type" value="Genomic_DNA"/>
</dbReference>
<keyword evidence="3" id="KW-1185">Reference proteome</keyword>
<keyword evidence="1" id="KW-0812">Transmembrane</keyword>
<feature type="transmembrane region" description="Helical" evidence="1">
    <location>
        <begin position="154"/>
        <end position="173"/>
    </location>
</feature>
<dbReference type="Pfam" id="PF10067">
    <property type="entry name" value="DUF2306"/>
    <property type="match status" value="1"/>
</dbReference>
<dbReference type="AlphaFoldDB" id="A0A154VNH9"/>
<feature type="transmembrane region" description="Helical" evidence="1">
    <location>
        <begin position="89"/>
        <end position="109"/>
    </location>
</feature>
<evidence type="ECO:0000256" key="1">
    <source>
        <dbReference type="SAM" id="Phobius"/>
    </source>
</evidence>
<feature type="transmembrane region" description="Helical" evidence="1">
    <location>
        <begin position="115"/>
        <end position="133"/>
    </location>
</feature>
<dbReference type="Proteomes" id="UP000076400">
    <property type="component" value="Unassembled WGS sequence"/>
</dbReference>
<sequence length="205" mass="22326">MSTTFFDRDAGGARLLWGVAALASVAIALASFRYLVGFGPMPEPIMANAYANPWLPVHVAAAATALLVGAFQFLGGVRRRWPALHRWTGRVYVFACLVGAVSGFVLALGTTTGPVATAGFGTLSVAWLITTLLGWRRATQRRFAAHRAWMIRSWWLTFAAVTLRIYLGASFATGLPFELSYPAISFLCWVPNLIAAELYLRRQSA</sequence>
<gene>
    <name evidence="2" type="ORF">AUP43_13330</name>
</gene>
<dbReference type="InterPro" id="IPR018750">
    <property type="entry name" value="DUF2306_membrane"/>
</dbReference>
<organism evidence="2 3">
    <name type="scientific">Oceanibaculum pacificum</name>
    <dbReference type="NCBI Taxonomy" id="580166"/>
    <lineage>
        <taxon>Bacteria</taxon>
        <taxon>Pseudomonadati</taxon>
        <taxon>Pseudomonadota</taxon>
        <taxon>Alphaproteobacteria</taxon>
        <taxon>Rhodospirillales</taxon>
        <taxon>Oceanibaculaceae</taxon>
        <taxon>Oceanibaculum</taxon>
    </lineage>
</organism>
<proteinExistence type="predicted"/>
<feature type="transmembrane region" description="Helical" evidence="1">
    <location>
        <begin position="55"/>
        <end position="77"/>
    </location>
</feature>
<dbReference type="RefSeq" id="WP_067559385.1">
    <property type="nucleotide sequence ID" value="NZ_LPXN01000150.1"/>
</dbReference>
<keyword evidence="1" id="KW-1133">Transmembrane helix</keyword>
<keyword evidence="1" id="KW-0472">Membrane</keyword>
<accession>A0A154VNH9</accession>
<evidence type="ECO:0000313" key="2">
    <source>
        <dbReference type="EMBL" id="KZD02866.1"/>
    </source>
</evidence>